<dbReference type="EMBL" id="JWZT01002592">
    <property type="protein sequence ID" value="KII69115.1"/>
    <property type="molecule type" value="Genomic_DNA"/>
</dbReference>
<name>A0A0C2MYA1_THEKT</name>
<reference evidence="2 3" key="1">
    <citation type="journal article" date="2014" name="Genome Biol. Evol.">
        <title>The genome of the myxosporean Thelohanellus kitauei shows adaptations to nutrient acquisition within its fish host.</title>
        <authorList>
            <person name="Yang Y."/>
            <person name="Xiong J."/>
            <person name="Zhou Z."/>
            <person name="Huo F."/>
            <person name="Miao W."/>
            <person name="Ran C."/>
            <person name="Liu Y."/>
            <person name="Zhang J."/>
            <person name="Feng J."/>
            <person name="Wang M."/>
            <person name="Wang M."/>
            <person name="Wang L."/>
            <person name="Yao B."/>
        </authorList>
    </citation>
    <scope>NUCLEOTIDE SEQUENCE [LARGE SCALE GENOMIC DNA]</scope>
    <source>
        <strain evidence="2">Wuqing</strain>
    </source>
</reference>
<gene>
    <name evidence="2" type="ORF">RF11_04230</name>
</gene>
<organism evidence="2 3">
    <name type="scientific">Thelohanellus kitauei</name>
    <name type="common">Myxosporean</name>
    <dbReference type="NCBI Taxonomy" id="669202"/>
    <lineage>
        <taxon>Eukaryota</taxon>
        <taxon>Metazoa</taxon>
        <taxon>Cnidaria</taxon>
        <taxon>Myxozoa</taxon>
        <taxon>Myxosporea</taxon>
        <taxon>Bivalvulida</taxon>
        <taxon>Platysporina</taxon>
        <taxon>Myxobolidae</taxon>
        <taxon>Thelohanellus</taxon>
    </lineage>
</organism>
<evidence type="ECO:0000256" key="1">
    <source>
        <dbReference type="SAM" id="SignalP"/>
    </source>
</evidence>
<feature type="signal peptide" evidence="1">
    <location>
        <begin position="1"/>
        <end position="19"/>
    </location>
</feature>
<evidence type="ECO:0008006" key="4">
    <source>
        <dbReference type="Google" id="ProtNLM"/>
    </source>
</evidence>
<evidence type="ECO:0000313" key="3">
    <source>
        <dbReference type="Proteomes" id="UP000031668"/>
    </source>
</evidence>
<dbReference type="Proteomes" id="UP000031668">
    <property type="component" value="Unassembled WGS sequence"/>
</dbReference>
<sequence length="118" mass="13759">MVIFILCLVFISSHQQVHIAKNSLTYPTYQEFRMYDSVRQLIKDGKIDVKPEFKQYVSALEKTESLTAQSNYLIGTTYVFRIKTSDCCYPLLYMKVYQSLLLFAKTELVYLGVDPVTY</sequence>
<feature type="chain" id="PRO_5002152646" description="Cystatin domain-containing protein" evidence="1">
    <location>
        <begin position="20"/>
        <end position="118"/>
    </location>
</feature>
<comment type="caution">
    <text evidence="2">The sequence shown here is derived from an EMBL/GenBank/DDBJ whole genome shotgun (WGS) entry which is preliminary data.</text>
</comment>
<accession>A0A0C2MYA1</accession>
<keyword evidence="3" id="KW-1185">Reference proteome</keyword>
<protein>
    <recommendedName>
        <fullName evidence="4">Cystatin domain-containing protein</fullName>
    </recommendedName>
</protein>
<proteinExistence type="predicted"/>
<dbReference type="AlphaFoldDB" id="A0A0C2MYA1"/>
<keyword evidence="1" id="KW-0732">Signal</keyword>
<evidence type="ECO:0000313" key="2">
    <source>
        <dbReference type="EMBL" id="KII69115.1"/>
    </source>
</evidence>